<dbReference type="PANTHER" id="PTHR10000">
    <property type="entry name" value="PHOSPHOSERINE PHOSPHATASE"/>
    <property type="match status" value="1"/>
</dbReference>
<dbReference type="GO" id="GO:0005829">
    <property type="term" value="C:cytosol"/>
    <property type="evidence" value="ECO:0007669"/>
    <property type="project" value="TreeGrafter"/>
</dbReference>
<keyword evidence="1 5" id="KW-0479">Metal-binding</keyword>
<comment type="catalytic activity">
    <reaction evidence="5">
        <text>2-phosphoglycolate + H2O = glycolate + phosphate</text>
        <dbReference type="Rhea" id="RHEA:14369"/>
        <dbReference type="ChEBI" id="CHEBI:15377"/>
        <dbReference type="ChEBI" id="CHEBI:29805"/>
        <dbReference type="ChEBI" id="CHEBI:43474"/>
        <dbReference type="ChEBI" id="CHEBI:58033"/>
        <dbReference type="EC" id="3.1.3.18"/>
    </reaction>
</comment>
<name>A0A6B0SXD3_9EURY</name>
<dbReference type="SUPFAM" id="SSF56784">
    <property type="entry name" value="HAD-like"/>
    <property type="match status" value="1"/>
</dbReference>
<feature type="binding site" evidence="5">
    <location>
        <position position="192"/>
    </location>
    <ligand>
        <name>Mg(2+)</name>
        <dbReference type="ChEBI" id="CHEBI:18420"/>
    </ligand>
</feature>
<dbReference type="OrthoDB" id="120822at2157"/>
<dbReference type="HAMAP" id="MF_01419">
    <property type="entry name" value="GPH_hydrolase_arch"/>
    <property type="match status" value="1"/>
</dbReference>
<organism evidence="6 7">
    <name type="scientific">Halobaculum saliterrae</name>
    <dbReference type="NCBI Taxonomy" id="2073113"/>
    <lineage>
        <taxon>Archaea</taxon>
        <taxon>Methanobacteriati</taxon>
        <taxon>Methanobacteriota</taxon>
        <taxon>Stenosarchaea group</taxon>
        <taxon>Halobacteria</taxon>
        <taxon>Halobacteriales</taxon>
        <taxon>Haloferacaceae</taxon>
        <taxon>Halobaculum</taxon>
    </lineage>
</organism>
<reference evidence="6 7" key="1">
    <citation type="submission" date="2019-12" db="EMBL/GenBank/DDBJ databases">
        <title>Isolation and characterization of three novel carbon monoxide-oxidizing members of Halobacteria from salione crusts and soils.</title>
        <authorList>
            <person name="Myers M.R."/>
            <person name="King G.M."/>
        </authorList>
    </citation>
    <scope>NUCLEOTIDE SEQUENCE [LARGE SCALE GENOMIC DNA]</scope>
    <source>
        <strain evidence="6 7">WSA2</strain>
    </source>
</reference>
<dbReference type="InterPro" id="IPR006382">
    <property type="entry name" value="PGPase"/>
</dbReference>
<proteinExistence type="inferred from homology"/>
<sequence>MTTDPSAGLDIPSGADLPPLALDIDGTLTTPEHTLDPRVFRVLPEWPAPVVLATGKSFPYPIALCHFAGIPERVIAENGGVVCVDERVRIEGDAERVAAAADAFRERGGELGWGDADTVNRWRETEVAARVTADEALLREVAEEFDLAFLDTGYAYHLTDPDVSKGNGLREAASVLEREPSSFVAVGDSMNDASTFAVAGESYALANADEVARDAADVVLDTGYMDGTLAVLADLIERTEA</sequence>
<comment type="function">
    <text evidence="5">Catalyzes the dephosphorylation of 2-phosphoglycolate.</text>
</comment>
<dbReference type="InterPro" id="IPR023214">
    <property type="entry name" value="HAD_sf"/>
</dbReference>
<evidence type="ECO:0000256" key="2">
    <source>
        <dbReference type="ARBA" id="ARBA00022801"/>
    </source>
</evidence>
<keyword evidence="2 5" id="KW-0378">Hydrolase</keyword>
<dbReference type="GO" id="GO:0008967">
    <property type="term" value="F:phosphoglycolate phosphatase activity"/>
    <property type="evidence" value="ECO:0007669"/>
    <property type="project" value="UniProtKB-UniRule"/>
</dbReference>
<dbReference type="InterPro" id="IPR036412">
    <property type="entry name" value="HAD-like_sf"/>
</dbReference>
<accession>A0A6B0SXD3</accession>
<dbReference type="Pfam" id="PF08282">
    <property type="entry name" value="Hydrolase_3"/>
    <property type="match status" value="2"/>
</dbReference>
<feature type="binding site" evidence="5">
    <location>
        <position position="188"/>
    </location>
    <ligand>
        <name>Mg(2+)</name>
        <dbReference type="ChEBI" id="CHEBI:18420"/>
    </ligand>
</feature>
<feature type="active site" description="Nucleophile" evidence="5">
    <location>
        <position position="23"/>
    </location>
</feature>
<dbReference type="EMBL" id="WUUS01000007">
    <property type="protein sequence ID" value="MXR42186.1"/>
    <property type="molecule type" value="Genomic_DNA"/>
</dbReference>
<dbReference type="EC" id="3.1.3.18" evidence="5"/>
<comment type="caution">
    <text evidence="6">The sequence shown here is derived from an EMBL/GenBank/DDBJ whole genome shotgun (WGS) entry which is preliminary data.</text>
</comment>
<dbReference type="PROSITE" id="PS01229">
    <property type="entry name" value="COF_2"/>
    <property type="match status" value="1"/>
</dbReference>
<keyword evidence="7" id="KW-1185">Reference proteome</keyword>
<comment type="cofactor">
    <cofactor evidence="5">
        <name>Mg(2+)</name>
        <dbReference type="ChEBI" id="CHEBI:18420"/>
    </cofactor>
</comment>
<evidence type="ECO:0000256" key="3">
    <source>
        <dbReference type="ARBA" id="ARBA00022842"/>
    </source>
</evidence>
<dbReference type="InterPro" id="IPR006379">
    <property type="entry name" value="HAD-SF_hydro_IIB"/>
</dbReference>
<dbReference type="NCBIfam" id="TIGR01484">
    <property type="entry name" value="HAD-SF-IIB"/>
    <property type="match status" value="1"/>
</dbReference>
<evidence type="ECO:0000313" key="6">
    <source>
        <dbReference type="EMBL" id="MXR42186.1"/>
    </source>
</evidence>
<gene>
    <name evidence="6" type="ORF">GRX01_12655</name>
</gene>
<dbReference type="Proteomes" id="UP000437065">
    <property type="component" value="Unassembled WGS sequence"/>
</dbReference>
<comment type="similarity">
    <text evidence="5">Belongs to the archaeal SPP-like hydrolase family.</text>
</comment>
<dbReference type="PANTHER" id="PTHR10000:SF8">
    <property type="entry name" value="HAD SUPERFAMILY HYDROLASE-LIKE, TYPE 3"/>
    <property type="match status" value="1"/>
</dbReference>
<evidence type="ECO:0000313" key="7">
    <source>
        <dbReference type="Proteomes" id="UP000437065"/>
    </source>
</evidence>
<keyword evidence="4 5" id="KW-0119">Carbohydrate metabolism</keyword>
<feature type="binding site" evidence="5">
    <location>
        <position position="25"/>
    </location>
    <ligand>
        <name>Mg(2+)</name>
        <dbReference type="ChEBI" id="CHEBI:18420"/>
    </ligand>
</feature>
<protein>
    <recommendedName>
        <fullName evidence="5">Phosphoglycolate phosphatase</fullName>
        <shortName evidence="5">PGP</shortName>
        <shortName evidence="5">PGPase</shortName>
        <ecNumber evidence="5">3.1.3.18</ecNumber>
    </recommendedName>
</protein>
<dbReference type="GO" id="GO:0000287">
    <property type="term" value="F:magnesium ion binding"/>
    <property type="evidence" value="ECO:0007669"/>
    <property type="project" value="InterPro"/>
</dbReference>
<evidence type="ECO:0000256" key="5">
    <source>
        <dbReference type="HAMAP-Rule" id="MF_01419"/>
    </source>
</evidence>
<evidence type="ECO:0000256" key="4">
    <source>
        <dbReference type="ARBA" id="ARBA00023277"/>
    </source>
</evidence>
<dbReference type="Gene3D" id="3.40.50.1000">
    <property type="entry name" value="HAD superfamily/HAD-like"/>
    <property type="match status" value="1"/>
</dbReference>
<keyword evidence="3 5" id="KW-0460">Magnesium</keyword>
<evidence type="ECO:0000256" key="1">
    <source>
        <dbReference type="ARBA" id="ARBA00022723"/>
    </source>
</evidence>
<feature type="binding site" evidence="5">
    <location>
        <position position="165"/>
    </location>
    <ligand>
        <name>substrate</name>
    </ligand>
</feature>
<dbReference type="RefSeq" id="WP_159667950.1">
    <property type="nucleotide sequence ID" value="NZ_WUUS01000007.1"/>
</dbReference>
<feature type="binding site" evidence="5">
    <location>
        <position position="23"/>
    </location>
    <ligand>
        <name>Mg(2+)</name>
        <dbReference type="ChEBI" id="CHEBI:18420"/>
    </ligand>
</feature>
<dbReference type="Gene3D" id="3.90.1070.10">
    <property type="match status" value="1"/>
</dbReference>
<dbReference type="PRINTS" id="PR00119">
    <property type="entry name" value="CATATPASE"/>
</dbReference>
<dbReference type="AlphaFoldDB" id="A0A6B0SXD3"/>